<sequence length="499" mass="56157">MAPSRSASAGANVTFEQPSKRLLKRNTSATASVSFEHPPTGKRPPGHTVNGRPSVISFEQPPQRRPIPQRKPHQSLPVYPAYPTHAVELDSKEIGRAISTSIPSTTWTSSPQPLEQGILKPQPPPKEADGLYGVCISELVDNGITIPLEPSGGRAWVVSSVLDLGLRMLESTRGREALDNLAQKSLTVWRERPVSYHAEIVPKSFNTTASVDEFLYTVRHNFPLIKLDPKRNGFLADPSTTSIFAFYRSPSLSQPNLPQRFNPKAAAVLHLNANLATKLYHSRLKSDICRRHKRTDEALAQTARFRRLGFHIAAMVTHHLCHLFVNFLRDHAQEGELRKVTDGDFMRLVTRYDPGAEWEVEFFGGRPKLFIDWEDGGEDSEKGESFIIKRGGNDRRMAAKVASYKVESYLRGDFSIPLLTEVEGEVFPMEKYQDVKRRYGNSKLTDCHHDGHQSKTRLVVDQPLGLPWNIKGQEYHLLKQACFDPTARVVSPMRVRTIM</sequence>
<protein>
    <submittedName>
        <fullName evidence="2">Uncharacterized protein</fullName>
    </submittedName>
</protein>
<dbReference type="AlphaFoldDB" id="A0AAN7AV17"/>
<gene>
    <name evidence="2" type="ORF">QBC40DRAFT_280401</name>
</gene>
<name>A0AAN7AV17_9PEZI</name>
<reference evidence="2" key="2">
    <citation type="submission" date="2023-05" db="EMBL/GenBank/DDBJ databases">
        <authorList>
            <consortium name="Lawrence Berkeley National Laboratory"/>
            <person name="Steindorff A."/>
            <person name="Hensen N."/>
            <person name="Bonometti L."/>
            <person name="Westerberg I."/>
            <person name="Brannstrom I.O."/>
            <person name="Guillou S."/>
            <person name="Cros-Aarteil S."/>
            <person name="Calhoun S."/>
            <person name="Haridas S."/>
            <person name="Kuo A."/>
            <person name="Mondo S."/>
            <person name="Pangilinan J."/>
            <person name="Riley R."/>
            <person name="Labutti K."/>
            <person name="Andreopoulos B."/>
            <person name="Lipzen A."/>
            <person name="Chen C."/>
            <person name="Yanf M."/>
            <person name="Daum C."/>
            <person name="Ng V."/>
            <person name="Clum A."/>
            <person name="Ohm R."/>
            <person name="Martin F."/>
            <person name="Silar P."/>
            <person name="Natvig D."/>
            <person name="Lalanne C."/>
            <person name="Gautier V."/>
            <person name="Ament-Velasquez S.L."/>
            <person name="Kruys A."/>
            <person name="Hutchinson M.I."/>
            <person name="Powell A.J."/>
            <person name="Barry K."/>
            <person name="Miller A.N."/>
            <person name="Grigoriev I.V."/>
            <person name="Debuchy R."/>
            <person name="Gladieux P."/>
            <person name="Thoren M.H."/>
            <person name="Johannesson H."/>
        </authorList>
    </citation>
    <scope>NUCLEOTIDE SEQUENCE</scope>
    <source>
        <strain evidence="2">CBS 315.58</strain>
    </source>
</reference>
<organism evidence="2 3">
    <name type="scientific">Triangularia verruculosa</name>
    <dbReference type="NCBI Taxonomy" id="2587418"/>
    <lineage>
        <taxon>Eukaryota</taxon>
        <taxon>Fungi</taxon>
        <taxon>Dikarya</taxon>
        <taxon>Ascomycota</taxon>
        <taxon>Pezizomycotina</taxon>
        <taxon>Sordariomycetes</taxon>
        <taxon>Sordariomycetidae</taxon>
        <taxon>Sordariales</taxon>
        <taxon>Podosporaceae</taxon>
        <taxon>Triangularia</taxon>
    </lineage>
</organism>
<accession>A0AAN7AV17</accession>
<dbReference type="Proteomes" id="UP001303160">
    <property type="component" value="Unassembled WGS sequence"/>
</dbReference>
<evidence type="ECO:0000256" key="1">
    <source>
        <dbReference type="SAM" id="MobiDB-lite"/>
    </source>
</evidence>
<proteinExistence type="predicted"/>
<feature type="compositionally biased region" description="Polar residues" evidence="1">
    <location>
        <begin position="1"/>
        <end position="17"/>
    </location>
</feature>
<comment type="caution">
    <text evidence="2">The sequence shown here is derived from an EMBL/GenBank/DDBJ whole genome shotgun (WGS) entry which is preliminary data.</text>
</comment>
<keyword evidence="3" id="KW-1185">Reference proteome</keyword>
<feature type="region of interest" description="Disordered" evidence="1">
    <location>
        <begin position="1"/>
        <end position="77"/>
    </location>
</feature>
<reference evidence="2" key="1">
    <citation type="journal article" date="2023" name="Mol. Phylogenet. Evol.">
        <title>Genome-scale phylogeny and comparative genomics of the fungal order Sordariales.</title>
        <authorList>
            <person name="Hensen N."/>
            <person name="Bonometti L."/>
            <person name="Westerberg I."/>
            <person name="Brannstrom I.O."/>
            <person name="Guillou S."/>
            <person name="Cros-Aarteil S."/>
            <person name="Calhoun S."/>
            <person name="Haridas S."/>
            <person name="Kuo A."/>
            <person name="Mondo S."/>
            <person name="Pangilinan J."/>
            <person name="Riley R."/>
            <person name="LaButti K."/>
            <person name="Andreopoulos B."/>
            <person name="Lipzen A."/>
            <person name="Chen C."/>
            <person name="Yan M."/>
            <person name="Daum C."/>
            <person name="Ng V."/>
            <person name="Clum A."/>
            <person name="Steindorff A."/>
            <person name="Ohm R.A."/>
            <person name="Martin F."/>
            <person name="Silar P."/>
            <person name="Natvig D.O."/>
            <person name="Lalanne C."/>
            <person name="Gautier V."/>
            <person name="Ament-Velasquez S.L."/>
            <person name="Kruys A."/>
            <person name="Hutchinson M.I."/>
            <person name="Powell A.J."/>
            <person name="Barry K."/>
            <person name="Miller A.N."/>
            <person name="Grigoriev I.V."/>
            <person name="Debuchy R."/>
            <person name="Gladieux P."/>
            <person name="Hiltunen Thoren M."/>
            <person name="Johannesson H."/>
        </authorList>
    </citation>
    <scope>NUCLEOTIDE SEQUENCE</scope>
    <source>
        <strain evidence="2">CBS 315.58</strain>
    </source>
</reference>
<evidence type="ECO:0000313" key="3">
    <source>
        <dbReference type="Proteomes" id="UP001303160"/>
    </source>
</evidence>
<dbReference type="EMBL" id="MU863922">
    <property type="protein sequence ID" value="KAK4200184.1"/>
    <property type="molecule type" value="Genomic_DNA"/>
</dbReference>
<evidence type="ECO:0000313" key="2">
    <source>
        <dbReference type="EMBL" id="KAK4200184.1"/>
    </source>
</evidence>